<feature type="domain" description="eCIS core" evidence="2">
    <location>
        <begin position="79"/>
        <end position="144"/>
    </location>
</feature>
<feature type="compositionally biased region" description="Basic and acidic residues" evidence="1">
    <location>
        <begin position="367"/>
        <end position="384"/>
    </location>
</feature>
<feature type="region of interest" description="Disordered" evidence="1">
    <location>
        <begin position="1"/>
        <end position="86"/>
    </location>
</feature>
<protein>
    <submittedName>
        <fullName evidence="3">DUF4157 domain-containing protein</fullName>
    </submittedName>
</protein>
<dbReference type="Proteomes" id="UP001208690">
    <property type="component" value="Unassembled WGS sequence"/>
</dbReference>
<feature type="compositionally biased region" description="Low complexity" evidence="1">
    <location>
        <begin position="33"/>
        <end position="49"/>
    </location>
</feature>
<dbReference type="Pfam" id="PF13699">
    <property type="entry name" value="eCIS_core"/>
    <property type="match status" value="1"/>
</dbReference>
<feature type="compositionally biased region" description="Basic and acidic residues" evidence="1">
    <location>
        <begin position="70"/>
        <end position="85"/>
    </location>
</feature>
<evidence type="ECO:0000256" key="1">
    <source>
        <dbReference type="SAM" id="MobiDB-lite"/>
    </source>
</evidence>
<sequence>MGERPKQKRPVSEAKDPSRTPDPGVESPDGRLSRLSALAAGAVSATPAAVIQQKAARSPHTSSATALQRQADRRNMTGMPDDLKSGIEAASGMDLSGVRVHRNSGAPEQLGAEAYAQGTDIHLGPGQERHLPHEAWHVVQQAQGRVRPTLQMAGVSINDDPSLEAEAEAMGKGVAQAKVPANKGPLQMAAAPGSAVVQRARGDYKALWDKDPALAKMSITQTSIAGYMTRAQEFEQALGAGLFSHALAHEGANALIDAIETLIGSTQDANRVFGSMPSDTEAGAIPSDKVAEARAQGNLREKMYMVYAAIRSGAVAYRLAQEEVVAIPRRQTQQGGLVPDTHALTNRHLRRRDSVSTQDRVSNWDNLTRRDRMGRQELDDKNAPLSSREKLLTQGSQHPHFVPGSAGYLLEGNRNLQDTSTGGAGATKSFAQYQRERLAPLAAGLSGSTDWYFNLARQLGLDDTDRRKLRLAALGQMLVNRDHSYHEIMHEARTQGKLNDYVDELPAGYATLAPLDQAQIAGAAGKPLFPGDLEAAAFNTEDAKGQAPTGLAQQHGLPTSSGFIHLAGPATHRAWLLGGGVKGTHYPAILRALDAYNTAATADLKKDELRKVKRHSERWLARHNPNNRSSKKKRVEPLEWLVLKATAMLADQPGPPPPVWVDAAYDDPAADPVAEAALYAAVPDASAAYDADNDRAGGTMLVNQFDQIRDSTPGLGEHGAVKQAGYDEENMVMMRGAFVNAGNNQKSMKAAKEFLALNKYTKEGFETYNPVLIYADDDNAAWGIAYKQVISGARFNPMLRQQISTQQGLNDAITAVLPRVKRTQLPKARKEAELAVRALMRMNPYQGGVLWRGGGTGGGAGITSFSKEFETSFAAQQGYNPAVCLIRHSSGRDISFISSNYGELEVVFPPGTNFNEAQRYQPGQWPAIYSAMGGPHANVKDLLLVTEA</sequence>
<name>A0ABT3BD67_9RHOB</name>
<feature type="region of interest" description="Disordered" evidence="1">
    <location>
        <begin position="364"/>
        <end position="384"/>
    </location>
</feature>
<gene>
    <name evidence="3" type="ORF">MUB52_08765</name>
</gene>
<comment type="caution">
    <text evidence="3">The sequence shown here is derived from an EMBL/GenBank/DDBJ whole genome shotgun (WGS) entry which is preliminary data.</text>
</comment>
<reference evidence="3 4" key="1">
    <citation type="submission" date="2022-04" db="EMBL/GenBank/DDBJ databases">
        <title>Roseobacter sp. WL0113 is a bacterium isolated from neritic sediment.</title>
        <authorList>
            <person name="Wang L."/>
            <person name="He W."/>
            <person name="Zhang D.-F."/>
        </authorList>
    </citation>
    <scope>NUCLEOTIDE SEQUENCE [LARGE SCALE GENOMIC DNA]</scope>
    <source>
        <strain evidence="3 4">WL0113</strain>
    </source>
</reference>
<feature type="compositionally biased region" description="Polar residues" evidence="1">
    <location>
        <begin position="59"/>
        <end position="68"/>
    </location>
</feature>
<evidence type="ECO:0000313" key="3">
    <source>
        <dbReference type="EMBL" id="MCV3271518.1"/>
    </source>
</evidence>
<dbReference type="Gene3D" id="3.90.176.10">
    <property type="entry name" value="Toxin ADP-ribosyltransferase, Chain A, domain 1"/>
    <property type="match status" value="1"/>
</dbReference>
<proteinExistence type="predicted"/>
<organism evidence="3 4">
    <name type="scientific">Roseobacter sinensis</name>
    <dbReference type="NCBI Taxonomy" id="2931391"/>
    <lineage>
        <taxon>Bacteria</taxon>
        <taxon>Pseudomonadati</taxon>
        <taxon>Pseudomonadota</taxon>
        <taxon>Alphaproteobacteria</taxon>
        <taxon>Rhodobacterales</taxon>
        <taxon>Roseobacteraceae</taxon>
        <taxon>Roseobacter</taxon>
    </lineage>
</organism>
<accession>A0ABT3BD67</accession>
<keyword evidence="4" id="KW-1185">Reference proteome</keyword>
<dbReference type="RefSeq" id="WP_263843836.1">
    <property type="nucleotide sequence ID" value="NZ_JALIEB010000004.1"/>
</dbReference>
<evidence type="ECO:0000259" key="2">
    <source>
        <dbReference type="Pfam" id="PF13699"/>
    </source>
</evidence>
<dbReference type="InterPro" id="IPR025295">
    <property type="entry name" value="eCIS_core_dom"/>
</dbReference>
<feature type="compositionally biased region" description="Basic and acidic residues" evidence="1">
    <location>
        <begin position="1"/>
        <end position="19"/>
    </location>
</feature>
<dbReference type="EMBL" id="JALIEB010000004">
    <property type="protein sequence ID" value="MCV3271518.1"/>
    <property type="molecule type" value="Genomic_DNA"/>
</dbReference>
<evidence type="ECO:0000313" key="4">
    <source>
        <dbReference type="Proteomes" id="UP001208690"/>
    </source>
</evidence>